<feature type="region of interest" description="Disordered" evidence="1">
    <location>
        <begin position="196"/>
        <end position="248"/>
    </location>
</feature>
<accession>A0A382ANL2</accession>
<proteinExistence type="predicted"/>
<dbReference type="EMBL" id="UINC01026081">
    <property type="protein sequence ID" value="SVB02871.1"/>
    <property type="molecule type" value="Genomic_DNA"/>
</dbReference>
<dbReference type="AlphaFoldDB" id="A0A382ANL2"/>
<evidence type="ECO:0000256" key="1">
    <source>
        <dbReference type="SAM" id="MobiDB-lite"/>
    </source>
</evidence>
<dbReference type="SUPFAM" id="SSF82185">
    <property type="entry name" value="Histone H3 K4-specific methyltransferase SET7/9 N-terminal domain"/>
    <property type="match status" value="1"/>
</dbReference>
<feature type="compositionally biased region" description="Gly residues" evidence="1">
    <location>
        <begin position="200"/>
        <end position="233"/>
    </location>
</feature>
<reference evidence="2" key="1">
    <citation type="submission" date="2018-05" db="EMBL/GenBank/DDBJ databases">
        <authorList>
            <person name="Lanie J.A."/>
            <person name="Ng W.-L."/>
            <person name="Kazmierczak K.M."/>
            <person name="Andrzejewski T.M."/>
            <person name="Davidsen T.M."/>
            <person name="Wayne K.J."/>
            <person name="Tettelin H."/>
            <person name="Glass J.I."/>
            <person name="Rusch D."/>
            <person name="Podicherti R."/>
            <person name="Tsui H.-C.T."/>
            <person name="Winkler M.E."/>
        </authorList>
    </citation>
    <scope>NUCLEOTIDE SEQUENCE</scope>
</reference>
<sequence>MNRIKLPVLAAVALVIAGCQTAKQLAHDEQVSIFRPELWLKDDGLYYAAGADEPYTGKHEAWYIKGGKAWEGEMLNGKRHGEYTQWYPENGGQHVAGLYQDGSRDGEWGQWYPNGKAEITSEYLAGSESKVTFYSESGKIVPEKVYWAKVRQRLNRQAWGSYGVAYGRGYSSQYHSSYYHGSHGWTPPGGGTASDFSNLSGGGSTHSGGGSSGGGGYSGGGGGYSGGGGGGASVGAPEGSSSGSPSTP</sequence>
<dbReference type="Gene3D" id="2.20.110.10">
    <property type="entry name" value="Histone H3 K4-specific methyltransferase SET7/9 N-terminal domain"/>
    <property type="match status" value="1"/>
</dbReference>
<protein>
    <submittedName>
        <fullName evidence="2">Uncharacterized protein</fullName>
    </submittedName>
</protein>
<name>A0A382ANL2_9ZZZZ</name>
<feature type="compositionally biased region" description="Low complexity" evidence="1">
    <location>
        <begin position="234"/>
        <end position="248"/>
    </location>
</feature>
<evidence type="ECO:0000313" key="2">
    <source>
        <dbReference type="EMBL" id="SVB02871.1"/>
    </source>
</evidence>
<dbReference type="PROSITE" id="PS51257">
    <property type="entry name" value="PROKAR_LIPOPROTEIN"/>
    <property type="match status" value="1"/>
</dbReference>
<organism evidence="2">
    <name type="scientific">marine metagenome</name>
    <dbReference type="NCBI Taxonomy" id="408172"/>
    <lineage>
        <taxon>unclassified sequences</taxon>
        <taxon>metagenomes</taxon>
        <taxon>ecological metagenomes</taxon>
    </lineage>
</organism>
<gene>
    <name evidence="2" type="ORF">METZ01_LOCUS155725</name>
</gene>